<gene>
    <name evidence="1" type="ORF">B0H17DRAFT_1137473</name>
</gene>
<organism evidence="1 2">
    <name type="scientific">Mycena rosella</name>
    <name type="common">Pink bonnet</name>
    <name type="synonym">Agaricus rosellus</name>
    <dbReference type="NCBI Taxonomy" id="1033263"/>
    <lineage>
        <taxon>Eukaryota</taxon>
        <taxon>Fungi</taxon>
        <taxon>Dikarya</taxon>
        <taxon>Basidiomycota</taxon>
        <taxon>Agaricomycotina</taxon>
        <taxon>Agaricomycetes</taxon>
        <taxon>Agaricomycetidae</taxon>
        <taxon>Agaricales</taxon>
        <taxon>Marasmiineae</taxon>
        <taxon>Mycenaceae</taxon>
        <taxon>Mycena</taxon>
    </lineage>
</organism>
<accession>A0AAD7D8K3</accession>
<comment type="caution">
    <text evidence="1">The sequence shown here is derived from an EMBL/GenBank/DDBJ whole genome shotgun (WGS) entry which is preliminary data.</text>
</comment>
<dbReference type="InterPro" id="IPR029058">
    <property type="entry name" value="AB_hydrolase_fold"/>
</dbReference>
<dbReference type="Gene3D" id="3.40.50.1820">
    <property type="entry name" value="alpha/beta hydrolase"/>
    <property type="match status" value="1"/>
</dbReference>
<proteinExistence type="predicted"/>
<keyword evidence="2" id="KW-1185">Reference proteome</keyword>
<dbReference type="Proteomes" id="UP001221757">
    <property type="component" value="Unassembled WGS sequence"/>
</dbReference>
<protein>
    <submittedName>
        <fullName evidence="1">Uncharacterized protein</fullName>
    </submittedName>
</protein>
<dbReference type="AlphaFoldDB" id="A0AAD7D8K3"/>
<reference evidence="1" key="1">
    <citation type="submission" date="2023-03" db="EMBL/GenBank/DDBJ databases">
        <title>Massive genome expansion in bonnet fungi (Mycena s.s.) driven by repeated elements and novel gene families across ecological guilds.</title>
        <authorList>
            <consortium name="Lawrence Berkeley National Laboratory"/>
            <person name="Harder C.B."/>
            <person name="Miyauchi S."/>
            <person name="Viragh M."/>
            <person name="Kuo A."/>
            <person name="Thoen E."/>
            <person name="Andreopoulos B."/>
            <person name="Lu D."/>
            <person name="Skrede I."/>
            <person name="Drula E."/>
            <person name="Henrissat B."/>
            <person name="Morin E."/>
            <person name="Kohler A."/>
            <person name="Barry K."/>
            <person name="LaButti K."/>
            <person name="Morin E."/>
            <person name="Salamov A."/>
            <person name="Lipzen A."/>
            <person name="Mereny Z."/>
            <person name="Hegedus B."/>
            <person name="Baldrian P."/>
            <person name="Stursova M."/>
            <person name="Weitz H."/>
            <person name="Taylor A."/>
            <person name="Grigoriev I.V."/>
            <person name="Nagy L.G."/>
            <person name="Martin F."/>
            <person name="Kauserud H."/>
        </authorList>
    </citation>
    <scope>NUCLEOTIDE SEQUENCE</scope>
    <source>
        <strain evidence="1">CBHHK067</strain>
    </source>
</reference>
<sequence>MTCLRTASADTLALAGSMTLENSTSSVFTFFPIADGSFIRERPVEAFRNGNFARVPVLFGQYKTFTTASFQTAITEYYPLADYNGLLSLQGQQIFGEMWYICTAAMITGAAHNFGLKAYQYQ</sequence>
<name>A0AAD7D8K3_MYCRO</name>
<dbReference type="EMBL" id="JARKIE010000104">
    <property type="protein sequence ID" value="KAJ7683850.1"/>
    <property type="molecule type" value="Genomic_DNA"/>
</dbReference>
<evidence type="ECO:0000313" key="2">
    <source>
        <dbReference type="Proteomes" id="UP001221757"/>
    </source>
</evidence>
<dbReference type="SUPFAM" id="SSF53474">
    <property type="entry name" value="alpha/beta-Hydrolases"/>
    <property type="match status" value="1"/>
</dbReference>
<evidence type="ECO:0000313" key="1">
    <source>
        <dbReference type="EMBL" id="KAJ7683850.1"/>
    </source>
</evidence>